<comment type="caution">
    <text evidence="7">The sequence shown here is derived from an EMBL/GenBank/DDBJ whole genome shotgun (WGS) entry which is preliminary data.</text>
</comment>
<evidence type="ECO:0000256" key="2">
    <source>
        <dbReference type="ARBA" id="ARBA00022741"/>
    </source>
</evidence>
<dbReference type="Gene3D" id="3.40.50.300">
    <property type="entry name" value="P-loop containing nucleotide triphosphate hydrolases"/>
    <property type="match status" value="1"/>
</dbReference>
<dbReference type="Pfam" id="PF00005">
    <property type="entry name" value="ABC_tran"/>
    <property type="match status" value="1"/>
</dbReference>
<protein>
    <submittedName>
        <fullName evidence="7">ABC transporter ATP-binding protein</fullName>
    </submittedName>
</protein>
<dbReference type="InterPro" id="IPR027417">
    <property type="entry name" value="P-loop_NTPase"/>
</dbReference>
<dbReference type="AlphaFoldDB" id="A0A7X1AZJ6"/>
<dbReference type="GO" id="GO:0098796">
    <property type="term" value="C:membrane protein complex"/>
    <property type="evidence" value="ECO:0007669"/>
    <property type="project" value="UniProtKB-ARBA"/>
</dbReference>
<dbReference type="PROSITE" id="PS00211">
    <property type="entry name" value="ABC_TRANSPORTER_1"/>
    <property type="match status" value="1"/>
</dbReference>
<dbReference type="EMBL" id="JACHVA010000102">
    <property type="protein sequence ID" value="MBC2602866.1"/>
    <property type="molecule type" value="Genomic_DNA"/>
</dbReference>
<dbReference type="GO" id="GO:0016887">
    <property type="term" value="F:ATP hydrolysis activity"/>
    <property type="evidence" value="ECO:0007669"/>
    <property type="project" value="InterPro"/>
</dbReference>
<dbReference type="InterPro" id="IPR015854">
    <property type="entry name" value="ABC_transpr_LolD-like"/>
</dbReference>
<comment type="similarity">
    <text evidence="4">Belongs to the ABC transporter superfamily. Macrolide exporter (TC 3.A.1.122) family.</text>
</comment>
<keyword evidence="8" id="KW-1185">Reference proteome</keyword>
<feature type="region of interest" description="Disordered" evidence="5">
    <location>
        <begin position="1"/>
        <end position="24"/>
    </location>
</feature>
<evidence type="ECO:0000313" key="8">
    <source>
        <dbReference type="Proteomes" id="UP000525652"/>
    </source>
</evidence>
<evidence type="ECO:0000259" key="6">
    <source>
        <dbReference type="PROSITE" id="PS50893"/>
    </source>
</evidence>
<dbReference type="RefSeq" id="WP_185693532.1">
    <property type="nucleotide sequence ID" value="NZ_JACHVA010000102.1"/>
</dbReference>
<evidence type="ECO:0000256" key="3">
    <source>
        <dbReference type="ARBA" id="ARBA00022840"/>
    </source>
</evidence>
<name>A0A7X1AZJ6_9BACT</name>
<dbReference type="InterPro" id="IPR017911">
    <property type="entry name" value="MacB-like_ATP-bd"/>
</dbReference>
<reference evidence="7 8" key="1">
    <citation type="submission" date="2020-07" db="EMBL/GenBank/DDBJ databases">
        <authorList>
            <person name="Feng X."/>
        </authorList>
    </citation>
    <scope>NUCLEOTIDE SEQUENCE [LARGE SCALE GENOMIC DNA]</scope>
    <source>
        <strain evidence="7 8">JCM14086</strain>
    </source>
</reference>
<feature type="domain" description="ABC transporter" evidence="6">
    <location>
        <begin position="29"/>
        <end position="251"/>
    </location>
</feature>
<dbReference type="InterPro" id="IPR003593">
    <property type="entry name" value="AAA+_ATPase"/>
</dbReference>
<dbReference type="GO" id="GO:0005524">
    <property type="term" value="F:ATP binding"/>
    <property type="evidence" value="ECO:0007669"/>
    <property type="project" value="UniProtKB-KW"/>
</dbReference>
<keyword evidence="2" id="KW-0547">Nucleotide-binding</keyword>
<accession>A0A7X1AZJ6</accession>
<dbReference type="CDD" id="cd03255">
    <property type="entry name" value="ABC_MJ0796_LolCDE_FtsE"/>
    <property type="match status" value="1"/>
</dbReference>
<dbReference type="PANTHER" id="PTHR24220">
    <property type="entry name" value="IMPORT ATP-BINDING PROTEIN"/>
    <property type="match status" value="1"/>
</dbReference>
<sequence length="251" mass="27174">MSTDDIETQKDPSPLQSEGDVPGVNRPLLKLSGVGKSYRVGDHDLSVLRGVSLAVEEAETCAIVGPSGSGKTTLLGLCAGLDDPTEGEVELVGERLRDLNQDDRADLRSRSVGFVFQNFQLIPTLTALENVLVPLELRGERSGKAQAIELLNRVGLGHRVDHYPTQLSGGEQQRVALARAFIHRPRILFADEPTGNLDEETSKPIVEMLFELNREQNTALVLVTHDPQLAALAGRVISMRGGSVVQDEKPA</sequence>
<evidence type="ECO:0000256" key="1">
    <source>
        <dbReference type="ARBA" id="ARBA00022448"/>
    </source>
</evidence>
<proteinExistence type="inferred from homology"/>
<dbReference type="PROSITE" id="PS50893">
    <property type="entry name" value="ABC_TRANSPORTER_2"/>
    <property type="match status" value="1"/>
</dbReference>
<keyword evidence="3 7" id="KW-0067">ATP-binding</keyword>
<keyword evidence="1" id="KW-0813">Transport</keyword>
<gene>
    <name evidence="7" type="ORF">H5P30_13870</name>
</gene>
<dbReference type="Proteomes" id="UP000525652">
    <property type="component" value="Unassembled WGS sequence"/>
</dbReference>
<dbReference type="GO" id="GO:0022857">
    <property type="term" value="F:transmembrane transporter activity"/>
    <property type="evidence" value="ECO:0007669"/>
    <property type="project" value="UniProtKB-ARBA"/>
</dbReference>
<evidence type="ECO:0000256" key="5">
    <source>
        <dbReference type="SAM" id="MobiDB-lite"/>
    </source>
</evidence>
<dbReference type="GO" id="GO:0005886">
    <property type="term" value="C:plasma membrane"/>
    <property type="evidence" value="ECO:0007669"/>
    <property type="project" value="TreeGrafter"/>
</dbReference>
<dbReference type="FunFam" id="3.40.50.300:FF:000032">
    <property type="entry name" value="Export ABC transporter ATP-binding protein"/>
    <property type="match status" value="1"/>
</dbReference>
<evidence type="ECO:0000256" key="4">
    <source>
        <dbReference type="ARBA" id="ARBA00038388"/>
    </source>
</evidence>
<dbReference type="InterPro" id="IPR017871">
    <property type="entry name" value="ABC_transporter-like_CS"/>
</dbReference>
<dbReference type="SMART" id="SM00382">
    <property type="entry name" value="AAA"/>
    <property type="match status" value="1"/>
</dbReference>
<evidence type="ECO:0000313" key="7">
    <source>
        <dbReference type="EMBL" id="MBC2602866.1"/>
    </source>
</evidence>
<organism evidence="7 8">
    <name type="scientific">Puniceicoccus vermicola</name>
    <dbReference type="NCBI Taxonomy" id="388746"/>
    <lineage>
        <taxon>Bacteria</taxon>
        <taxon>Pseudomonadati</taxon>
        <taxon>Verrucomicrobiota</taxon>
        <taxon>Opitutia</taxon>
        <taxon>Puniceicoccales</taxon>
        <taxon>Puniceicoccaceae</taxon>
        <taxon>Puniceicoccus</taxon>
    </lineage>
</organism>
<dbReference type="InterPro" id="IPR003439">
    <property type="entry name" value="ABC_transporter-like_ATP-bd"/>
</dbReference>
<dbReference type="SUPFAM" id="SSF52540">
    <property type="entry name" value="P-loop containing nucleoside triphosphate hydrolases"/>
    <property type="match status" value="1"/>
</dbReference>